<evidence type="ECO:0000256" key="7">
    <source>
        <dbReference type="PROSITE-ProRule" id="PRU01379"/>
    </source>
</evidence>
<evidence type="ECO:0000256" key="5">
    <source>
        <dbReference type="ARBA" id="ARBA00022833"/>
    </source>
</evidence>
<dbReference type="GO" id="GO:0008270">
    <property type="term" value="F:zinc ion binding"/>
    <property type="evidence" value="ECO:0007669"/>
    <property type="project" value="InterPro"/>
</dbReference>
<keyword evidence="9" id="KW-0121">Carboxypeptidase</keyword>
<keyword evidence="3" id="KW-0645">Protease</keyword>
<evidence type="ECO:0000256" key="3">
    <source>
        <dbReference type="ARBA" id="ARBA00022670"/>
    </source>
</evidence>
<keyword evidence="10" id="KW-1185">Reference proteome</keyword>
<dbReference type="InterPro" id="IPR000834">
    <property type="entry name" value="Peptidase_M14"/>
</dbReference>
<evidence type="ECO:0000313" key="9">
    <source>
        <dbReference type="EMBL" id="EON77352.1"/>
    </source>
</evidence>
<dbReference type="SUPFAM" id="SSF53187">
    <property type="entry name" value="Zn-dependent exopeptidases"/>
    <property type="match status" value="1"/>
</dbReference>
<protein>
    <submittedName>
        <fullName evidence="9">Peptidase M14, carboxypeptidase A</fullName>
    </submittedName>
</protein>
<comment type="caution">
    <text evidence="7">Lacks conserved residue(s) required for the propagation of feature annotation.</text>
</comment>
<dbReference type="SMART" id="SM00631">
    <property type="entry name" value="Zn_pept"/>
    <property type="match status" value="1"/>
</dbReference>
<evidence type="ECO:0000256" key="6">
    <source>
        <dbReference type="ARBA" id="ARBA00023049"/>
    </source>
</evidence>
<dbReference type="PROSITE" id="PS52035">
    <property type="entry name" value="PEPTIDASE_M14"/>
    <property type="match status" value="1"/>
</dbReference>
<evidence type="ECO:0000256" key="4">
    <source>
        <dbReference type="ARBA" id="ARBA00022801"/>
    </source>
</evidence>
<accession>R7ZTE1</accession>
<comment type="similarity">
    <text evidence="2 7">Belongs to the peptidase M14 family.</text>
</comment>
<keyword evidence="5" id="KW-0862">Zinc</keyword>
<dbReference type="Proteomes" id="UP000013909">
    <property type="component" value="Unassembled WGS sequence"/>
</dbReference>
<dbReference type="CDD" id="cd06238">
    <property type="entry name" value="M14-like"/>
    <property type="match status" value="1"/>
</dbReference>
<keyword evidence="4" id="KW-0378">Hydrolase</keyword>
<comment type="caution">
    <text evidence="9">The sequence shown here is derived from an EMBL/GenBank/DDBJ whole genome shotgun (WGS) entry which is preliminary data.</text>
</comment>
<dbReference type="Gene3D" id="3.40.630.10">
    <property type="entry name" value="Zn peptidases"/>
    <property type="match status" value="1"/>
</dbReference>
<evidence type="ECO:0000259" key="8">
    <source>
        <dbReference type="PROSITE" id="PS52035"/>
    </source>
</evidence>
<sequence length="844" mass="95694">MRSTYLASIFLAFFCHAKAQTKSPDAFLGYELGSRFTPHHRVVAYFEHVASLNEGVSLEYYGESVEYRPLVVAFVSANTQAASPEQIREDNLRRAGLLDGEPKTEVPVTWLSYNVHGNEAVSSEAAMMTLYALVDPEQPRVSEWLQNTLVVIDPCLNPDGHERYVNWYMQKAHRHLQPDPQSMEHQEPWPSGRPNHYLFDLNRDWVWQTQQESRYRMALYNRWLPQVHVDFHEMGIDDPYYFAPAAEPLHEQLSPFQVTFQEWFGRNTAAYFDQENWFYYTKENFDLLYPSYGDTYPMYSGAIGMTIEQGGSGRAGLAMLNALGDTVTLAERILHHHTTALSAIETTSKHAKQVVDEYANFFRNSRSRPKSSHQTFVVRASNLPARVQPFLDLLDRNGIWYGRGGISRSLTGFHYLNGSEETFSLQPEDIVISTNQPKSVLAQVLLEPETVLTDSLTYDITTWALPYAFNLEAYAVKSRFDPNSPFEKEAFVPNEPDPVTLAYLAPWNATVHARFLSELLQAGIRVRTASSTFRLGDTSYPAGTLIIARGGNERIADFHRRVTDLANRLEIRLGKTTTGFVDAGRDFGSSAVRTVSAPKIALVGGEKVNSLNLGELWHYFEQELEYPISILDHSRIPTMDLTMYDVIVLPSGNYGSLDQAANKQLNDWVHNGGRLIALEGALGLFVDQEGYGLKTYRTEAERIWRMEYEEEQPEWELTIPFQERERLQVSEQVIGAVLQVQIDGTHPLGYGLTDKYFTLKNSSERYSYLGQEGVNVGYIPSLDHHRAGFIGYKAKPKLESSLVFGVENLGKGSLVYLVDNPLFRGFWESGKLLMANAVFIPNPK</sequence>
<dbReference type="GO" id="GO:0005615">
    <property type="term" value="C:extracellular space"/>
    <property type="evidence" value="ECO:0007669"/>
    <property type="project" value="TreeGrafter"/>
</dbReference>
<dbReference type="Pfam" id="PF00246">
    <property type="entry name" value="Peptidase_M14"/>
    <property type="match status" value="1"/>
</dbReference>
<dbReference type="PATRIC" id="fig|1288963.3.peg.2211"/>
<dbReference type="InterPro" id="IPR029062">
    <property type="entry name" value="Class_I_gatase-like"/>
</dbReference>
<name>R7ZTE1_9BACT</name>
<evidence type="ECO:0000256" key="1">
    <source>
        <dbReference type="ARBA" id="ARBA00001947"/>
    </source>
</evidence>
<dbReference type="PANTHER" id="PTHR11705">
    <property type="entry name" value="PROTEASE FAMILY M14 CARBOXYPEPTIDASE A,B"/>
    <property type="match status" value="1"/>
</dbReference>
<dbReference type="PANTHER" id="PTHR11705:SF143">
    <property type="entry name" value="SLL0236 PROTEIN"/>
    <property type="match status" value="1"/>
</dbReference>
<dbReference type="GO" id="GO:0004181">
    <property type="term" value="F:metallocarboxypeptidase activity"/>
    <property type="evidence" value="ECO:0007669"/>
    <property type="project" value="InterPro"/>
</dbReference>
<comment type="cofactor">
    <cofactor evidence="1">
        <name>Zn(2+)</name>
        <dbReference type="ChEBI" id="CHEBI:29105"/>
    </cofactor>
</comment>
<reference evidence="9 10" key="1">
    <citation type="submission" date="2013-02" db="EMBL/GenBank/DDBJ databases">
        <title>A novel strain isolated from Lonar lake, Maharashtra, India.</title>
        <authorList>
            <person name="Singh A."/>
        </authorList>
    </citation>
    <scope>NUCLEOTIDE SEQUENCE [LARGE SCALE GENOMIC DNA]</scope>
    <source>
        <strain evidence="9 10">AK24</strain>
    </source>
</reference>
<keyword evidence="6" id="KW-0482">Metalloprotease</keyword>
<proteinExistence type="inferred from homology"/>
<dbReference type="SUPFAM" id="SSF52317">
    <property type="entry name" value="Class I glutamine amidotransferase-like"/>
    <property type="match status" value="1"/>
</dbReference>
<evidence type="ECO:0000256" key="2">
    <source>
        <dbReference type="ARBA" id="ARBA00005988"/>
    </source>
</evidence>
<dbReference type="AlphaFoldDB" id="R7ZTE1"/>
<organism evidence="9 10">
    <name type="scientific">Lunatimonas lonarensis</name>
    <dbReference type="NCBI Taxonomy" id="1232681"/>
    <lineage>
        <taxon>Bacteria</taxon>
        <taxon>Pseudomonadati</taxon>
        <taxon>Bacteroidota</taxon>
        <taxon>Cytophagia</taxon>
        <taxon>Cytophagales</taxon>
        <taxon>Cyclobacteriaceae</taxon>
    </lineage>
</organism>
<dbReference type="EMBL" id="AQHR01000059">
    <property type="protein sequence ID" value="EON77352.1"/>
    <property type="molecule type" value="Genomic_DNA"/>
</dbReference>
<dbReference type="GO" id="GO:0006508">
    <property type="term" value="P:proteolysis"/>
    <property type="evidence" value="ECO:0007669"/>
    <property type="project" value="UniProtKB-KW"/>
</dbReference>
<dbReference type="STRING" id="1232681.ADIS_2220"/>
<feature type="domain" description="Peptidase M14" evidence="8">
    <location>
        <begin position="35"/>
        <end position="327"/>
    </location>
</feature>
<evidence type="ECO:0000313" key="10">
    <source>
        <dbReference type="Proteomes" id="UP000013909"/>
    </source>
</evidence>
<dbReference type="OrthoDB" id="9758209at2"/>
<dbReference type="CDD" id="cd03143">
    <property type="entry name" value="A4_beta-galactosidase_middle_domain"/>
    <property type="match status" value="1"/>
</dbReference>
<gene>
    <name evidence="9" type="ORF">ADIS_2220</name>
</gene>
<dbReference type="RefSeq" id="WP_010854358.1">
    <property type="nucleotide sequence ID" value="NZ_AQHR01000059.1"/>
</dbReference>
<dbReference type="Gene3D" id="3.40.50.880">
    <property type="match status" value="1"/>
</dbReference>